<accession>A0A7W4W635</accession>
<evidence type="ECO:0000259" key="9">
    <source>
        <dbReference type="PROSITE" id="PS51352"/>
    </source>
</evidence>
<dbReference type="GO" id="GO:0045454">
    <property type="term" value="P:cell redox homeostasis"/>
    <property type="evidence" value="ECO:0007669"/>
    <property type="project" value="TreeGrafter"/>
</dbReference>
<comment type="subcellular location">
    <subcellularLocation>
        <location evidence="1">Cell membrane</location>
        <topology evidence="1">Multi-pass membrane protein</topology>
    </subcellularLocation>
</comment>
<dbReference type="InterPro" id="IPR035671">
    <property type="entry name" value="DsbD_gamma"/>
</dbReference>
<dbReference type="InterPro" id="IPR036249">
    <property type="entry name" value="Thioredoxin-like_sf"/>
</dbReference>
<protein>
    <submittedName>
        <fullName evidence="10">Thiol:disulfide interchange protein DsbD</fullName>
        <ecNumber evidence="10">1.8.1.8</ecNumber>
    </submittedName>
</protein>
<evidence type="ECO:0000313" key="10">
    <source>
        <dbReference type="EMBL" id="MBB3048156.1"/>
    </source>
</evidence>
<feature type="transmembrane region" description="Helical" evidence="7">
    <location>
        <begin position="228"/>
        <end position="258"/>
    </location>
</feature>
<evidence type="ECO:0000256" key="3">
    <source>
        <dbReference type="ARBA" id="ARBA00022692"/>
    </source>
</evidence>
<dbReference type="InterPro" id="IPR003834">
    <property type="entry name" value="Cyt_c_assmbl_TM_dom"/>
</dbReference>
<feature type="transmembrane region" description="Helical" evidence="7">
    <location>
        <begin position="305"/>
        <end position="325"/>
    </location>
</feature>
<evidence type="ECO:0000256" key="5">
    <source>
        <dbReference type="ARBA" id="ARBA00022989"/>
    </source>
</evidence>
<keyword evidence="6 7" id="KW-0472">Membrane</keyword>
<dbReference type="InterPro" id="IPR028250">
    <property type="entry name" value="DsbDN"/>
</dbReference>
<feature type="transmembrane region" description="Helical" evidence="7">
    <location>
        <begin position="381"/>
        <end position="398"/>
    </location>
</feature>
<dbReference type="EMBL" id="JACHWY010000002">
    <property type="protein sequence ID" value="MBB3048156.1"/>
    <property type="molecule type" value="Genomic_DNA"/>
</dbReference>
<keyword evidence="5 7" id="KW-1133">Transmembrane helix</keyword>
<feature type="domain" description="Thioredoxin" evidence="9">
    <location>
        <begin position="447"/>
        <end position="577"/>
    </location>
</feature>
<keyword evidence="11" id="KW-1185">Reference proteome</keyword>
<evidence type="ECO:0000256" key="6">
    <source>
        <dbReference type="ARBA" id="ARBA00023136"/>
    </source>
</evidence>
<proteinExistence type="predicted"/>
<dbReference type="PANTHER" id="PTHR32234:SF3">
    <property type="entry name" value="SUPPRESSION OF COPPER SENSITIVITY PROTEIN"/>
    <property type="match status" value="1"/>
</dbReference>
<dbReference type="AlphaFoldDB" id="A0A7W4W635"/>
<feature type="transmembrane region" description="Helical" evidence="7">
    <location>
        <begin position="404"/>
        <end position="422"/>
    </location>
</feature>
<keyword evidence="10" id="KW-0560">Oxidoreductase</keyword>
<feature type="signal peptide" evidence="8">
    <location>
        <begin position="1"/>
        <end position="29"/>
    </location>
</feature>
<keyword evidence="8" id="KW-0732">Signal</keyword>
<evidence type="ECO:0000256" key="8">
    <source>
        <dbReference type="SAM" id="SignalP"/>
    </source>
</evidence>
<dbReference type="Pfam" id="PF11412">
    <property type="entry name" value="DsbD_N"/>
    <property type="match status" value="1"/>
</dbReference>
<dbReference type="GO" id="GO:0017004">
    <property type="term" value="P:cytochrome complex assembly"/>
    <property type="evidence" value="ECO:0007669"/>
    <property type="project" value="UniProtKB-KW"/>
</dbReference>
<dbReference type="SUPFAM" id="SSF52833">
    <property type="entry name" value="Thioredoxin-like"/>
    <property type="match status" value="1"/>
</dbReference>
<dbReference type="Gene3D" id="3.40.30.10">
    <property type="entry name" value="Glutaredoxin"/>
    <property type="match status" value="1"/>
</dbReference>
<organism evidence="10 11">
    <name type="scientific">Litorivivens lipolytica</name>
    <dbReference type="NCBI Taxonomy" id="1524264"/>
    <lineage>
        <taxon>Bacteria</taxon>
        <taxon>Pseudomonadati</taxon>
        <taxon>Pseudomonadota</taxon>
        <taxon>Gammaproteobacteria</taxon>
        <taxon>Litorivivens</taxon>
    </lineage>
</organism>
<dbReference type="PANTHER" id="PTHR32234">
    <property type="entry name" value="THIOL:DISULFIDE INTERCHANGE PROTEIN DSBD"/>
    <property type="match status" value="1"/>
</dbReference>
<sequence>MRYFLQFTLLWLSTLCAAPALSNAFSDFASDSPFAEETTQFLPVTEAYQPLVSLSDGALEVNWQITEAYYLYQQQFAALWQGASNKGSLELNYGQAEIKDDPYFGETPVYYNFANARIALPDSSDFLLKLTAQGCADAGLCYPPHDWFFRVDIASASVQAVDEARWQAVSSGQEPPLERNSSLWLMLLFALAGGAILNLMPCVFPVLGLKVLSFAQSPSGTAARHGAIYSLGVISSFLAVAAALIAVKSAGAAVGWGFQLQTPWFVALLSCIFFLLSLNLLGLFEIRLPGNVPGQALSQRNDYTGSFFTGVLATIVATPCTAPFMGTALGFAATQPAATALLVFAALGLGMALPVYLLTLYPRALKALPRSGKWMDHLKQFLSFPLLATAIWLCWVTGRQVGSDGMGATLLAWLALGLAVWCWRLRGRIAGLIALLLLGIAVALVFSPPITSANTAALGATSDDQIVYSRSTVDALRAEGRPVLVDVTADWCITCKVNEAVALHTPAVEAAFERHNLAYVVADWTRYDEHITALLSEYQRNGIPLYLLYVPGEDRARILPQILTEGLILDALETLKPAP</sequence>
<feature type="transmembrane region" description="Helical" evidence="7">
    <location>
        <begin position="183"/>
        <end position="207"/>
    </location>
</feature>
<dbReference type="Pfam" id="PF02683">
    <property type="entry name" value="DsbD_TM"/>
    <property type="match status" value="1"/>
</dbReference>
<dbReference type="Pfam" id="PF13899">
    <property type="entry name" value="Thioredoxin_7"/>
    <property type="match status" value="1"/>
</dbReference>
<dbReference type="InterPro" id="IPR036929">
    <property type="entry name" value="DsbDN_sf"/>
</dbReference>
<evidence type="ECO:0000256" key="4">
    <source>
        <dbReference type="ARBA" id="ARBA00022748"/>
    </source>
</evidence>
<feature type="transmembrane region" description="Helical" evidence="7">
    <location>
        <begin position="429"/>
        <end position="446"/>
    </location>
</feature>
<keyword evidence="3 7" id="KW-0812">Transmembrane</keyword>
<dbReference type="InterPro" id="IPR013766">
    <property type="entry name" value="Thioredoxin_domain"/>
</dbReference>
<dbReference type="RefSeq" id="WP_183410916.1">
    <property type="nucleotide sequence ID" value="NZ_JACHWY010000002.1"/>
</dbReference>
<dbReference type="Gene3D" id="2.60.40.1250">
    <property type="entry name" value="Thiol:disulfide interchange protein DsbD, N-terminal domain"/>
    <property type="match status" value="1"/>
</dbReference>
<dbReference type="SUPFAM" id="SSF74863">
    <property type="entry name" value="Thiol:disulfide interchange protein DsbD, N-terminal domain (DsbD-alpha)"/>
    <property type="match status" value="1"/>
</dbReference>
<comment type="caution">
    <text evidence="10">The sequence shown here is derived from an EMBL/GenBank/DDBJ whole genome shotgun (WGS) entry which is preliminary data.</text>
</comment>
<dbReference type="PROSITE" id="PS51352">
    <property type="entry name" value="THIOREDOXIN_2"/>
    <property type="match status" value="1"/>
</dbReference>
<reference evidence="10 11" key="1">
    <citation type="submission" date="2020-08" db="EMBL/GenBank/DDBJ databases">
        <title>Genomic Encyclopedia of Type Strains, Phase III (KMG-III): the genomes of soil and plant-associated and newly described type strains.</title>
        <authorList>
            <person name="Whitman W."/>
        </authorList>
    </citation>
    <scope>NUCLEOTIDE SEQUENCE [LARGE SCALE GENOMIC DNA]</scope>
    <source>
        <strain evidence="10 11">CECT 8654</strain>
    </source>
</reference>
<evidence type="ECO:0000256" key="2">
    <source>
        <dbReference type="ARBA" id="ARBA00022475"/>
    </source>
</evidence>
<dbReference type="CDD" id="cd02953">
    <property type="entry name" value="DsbDgamma"/>
    <property type="match status" value="1"/>
</dbReference>
<feature type="chain" id="PRO_5031450228" evidence="8">
    <location>
        <begin position="30"/>
        <end position="579"/>
    </location>
</feature>
<dbReference type="GO" id="GO:0005886">
    <property type="term" value="C:plasma membrane"/>
    <property type="evidence" value="ECO:0007669"/>
    <property type="project" value="UniProtKB-SubCell"/>
</dbReference>
<evidence type="ECO:0000256" key="1">
    <source>
        <dbReference type="ARBA" id="ARBA00004651"/>
    </source>
</evidence>
<gene>
    <name evidence="10" type="ORF">FHR99_002422</name>
</gene>
<feature type="transmembrane region" description="Helical" evidence="7">
    <location>
        <begin position="264"/>
        <end position="284"/>
    </location>
</feature>
<keyword evidence="4" id="KW-0201">Cytochrome c-type biogenesis</keyword>
<name>A0A7W4W635_9GAMM</name>
<keyword evidence="2" id="KW-1003">Cell membrane</keyword>
<evidence type="ECO:0000256" key="7">
    <source>
        <dbReference type="SAM" id="Phobius"/>
    </source>
</evidence>
<evidence type="ECO:0000313" key="11">
    <source>
        <dbReference type="Proteomes" id="UP000537130"/>
    </source>
</evidence>
<dbReference type="GO" id="GO:0047134">
    <property type="term" value="F:protein-disulfide reductase [NAD(P)H] activity"/>
    <property type="evidence" value="ECO:0007669"/>
    <property type="project" value="UniProtKB-EC"/>
</dbReference>
<feature type="transmembrane region" description="Helical" evidence="7">
    <location>
        <begin position="337"/>
        <end position="361"/>
    </location>
</feature>
<dbReference type="Proteomes" id="UP000537130">
    <property type="component" value="Unassembled WGS sequence"/>
</dbReference>
<dbReference type="EC" id="1.8.1.8" evidence="10"/>